<dbReference type="AlphaFoldDB" id="A0A127Z5H0"/>
<name>A0A127Z5H0_9BASI</name>
<dbReference type="EMBL" id="LK056695">
    <property type="protein sequence ID" value="CDR88985.1"/>
    <property type="molecule type" value="Genomic_DNA"/>
</dbReference>
<proteinExistence type="predicted"/>
<feature type="region of interest" description="Disordered" evidence="1">
    <location>
        <begin position="1"/>
        <end position="56"/>
    </location>
</feature>
<feature type="region of interest" description="Disordered" evidence="1">
    <location>
        <begin position="78"/>
        <end position="110"/>
    </location>
</feature>
<feature type="compositionally biased region" description="Polar residues" evidence="1">
    <location>
        <begin position="12"/>
        <end position="26"/>
    </location>
</feature>
<accession>A0A127Z5H0</accession>
<organism evidence="2">
    <name type="scientific">Sporisorium scitamineum</name>
    <dbReference type="NCBI Taxonomy" id="49012"/>
    <lineage>
        <taxon>Eukaryota</taxon>
        <taxon>Fungi</taxon>
        <taxon>Dikarya</taxon>
        <taxon>Basidiomycota</taxon>
        <taxon>Ustilaginomycotina</taxon>
        <taxon>Ustilaginomycetes</taxon>
        <taxon>Ustilaginales</taxon>
        <taxon>Ustilaginaceae</taxon>
        <taxon>Sporisorium</taxon>
    </lineage>
</organism>
<feature type="compositionally biased region" description="Low complexity" evidence="1">
    <location>
        <begin position="90"/>
        <end position="102"/>
    </location>
</feature>
<evidence type="ECO:0000313" key="2">
    <source>
        <dbReference type="EMBL" id="CDR88985.1"/>
    </source>
</evidence>
<protein>
    <submittedName>
        <fullName evidence="2">Uncharacterized protein</fullName>
    </submittedName>
</protein>
<gene>
    <name evidence="2" type="ORF">SPSC_06676</name>
</gene>
<reference evidence="2" key="1">
    <citation type="submission" date="2014-06" db="EMBL/GenBank/DDBJ databases">
        <authorList>
            <person name="Ju J."/>
            <person name="Zhang J."/>
        </authorList>
    </citation>
    <scope>NUCLEOTIDE SEQUENCE</scope>
    <source>
        <strain evidence="2">SscI8</strain>
    </source>
</reference>
<evidence type="ECO:0000256" key="1">
    <source>
        <dbReference type="SAM" id="MobiDB-lite"/>
    </source>
</evidence>
<sequence length="384" mass="43485">MPRARGEAIGPRTQSSSANTPASTDNEAGADASPAKREADTTSDDPQSLKKFRLEGRAERAWTSDRLAYPHVKEVREAKEKLADQSQEVPAASSSRASTPPSGKEASDGQPLWDFLRDMWPYGYGNRAINDMFERALTLQRSVGKGLYCSLETTLPRMRFAWADNEHVSHIFEIVFHTMLALELLRSDFTNLSRSRKYTIASQMRIYDVLKSNAVIRRWMEPHPGFFDDLVESKAIRATKVARLAGQHFAQHMFADPTISWDSAEQLFLRQMAVKRHSSFVDIAIDAVMQQLWNKANSTWLQNKKQANADAASQCDKTREHCSRHLLFWTGEHRIDNKLWLPKYEDGMSGTAEGLVAIGKDYASVVHERWIEPKEANRGKKGET</sequence>
<dbReference type="OrthoDB" id="2550781at2759"/>